<dbReference type="GO" id="GO:0071949">
    <property type="term" value="F:FAD binding"/>
    <property type="evidence" value="ECO:0007669"/>
    <property type="project" value="InterPro"/>
</dbReference>
<dbReference type="InterPro" id="IPR044560">
    <property type="entry name" value="MOase"/>
</dbReference>
<evidence type="ECO:0000256" key="1">
    <source>
        <dbReference type="ARBA" id="ARBA00023002"/>
    </source>
</evidence>
<evidence type="ECO:0000259" key="4">
    <source>
        <dbReference type="Pfam" id="PF01494"/>
    </source>
</evidence>
<dbReference type="PANTHER" id="PTHR45934:SF1">
    <property type="entry name" value="OS04G0423100 PROTEIN"/>
    <property type="match status" value="1"/>
</dbReference>
<organism evidence="5 6">
    <name type="scientific">Dovyalis caffra</name>
    <dbReference type="NCBI Taxonomy" id="77055"/>
    <lineage>
        <taxon>Eukaryota</taxon>
        <taxon>Viridiplantae</taxon>
        <taxon>Streptophyta</taxon>
        <taxon>Embryophyta</taxon>
        <taxon>Tracheophyta</taxon>
        <taxon>Spermatophyta</taxon>
        <taxon>Magnoliopsida</taxon>
        <taxon>eudicotyledons</taxon>
        <taxon>Gunneridae</taxon>
        <taxon>Pentapetalae</taxon>
        <taxon>rosids</taxon>
        <taxon>fabids</taxon>
        <taxon>Malpighiales</taxon>
        <taxon>Salicaceae</taxon>
        <taxon>Flacourtieae</taxon>
        <taxon>Dovyalis</taxon>
    </lineage>
</organism>
<name>A0AAV1R6U2_9ROSI</name>
<dbReference type="Proteomes" id="UP001314170">
    <property type="component" value="Unassembled WGS sequence"/>
</dbReference>
<keyword evidence="2" id="KW-0503">Monooxygenase</keyword>
<protein>
    <recommendedName>
        <fullName evidence="4">FAD-binding domain-containing protein</fullName>
    </recommendedName>
</protein>
<gene>
    <name evidence="5" type="ORF">DCAF_LOCUS6254</name>
</gene>
<evidence type="ECO:0000256" key="3">
    <source>
        <dbReference type="ARBA" id="ARBA00024018"/>
    </source>
</evidence>
<evidence type="ECO:0000313" key="6">
    <source>
        <dbReference type="Proteomes" id="UP001314170"/>
    </source>
</evidence>
<dbReference type="Pfam" id="PF01494">
    <property type="entry name" value="FAD_binding_3"/>
    <property type="match status" value="1"/>
</dbReference>
<reference evidence="5 6" key="1">
    <citation type="submission" date="2024-01" db="EMBL/GenBank/DDBJ databases">
        <authorList>
            <person name="Waweru B."/>
        </authorList>
    </citation>
    <scope>NUCLEOTIDE SEQUENCE [LARGE SCALE GENOMIC DNA]</scope>
</reference>
<dbReference type="AlphaFoldDB" id="A0AAV1R6U2"/>
<dbReference type="PANTHER" id="PTHR45934">
    <property type="entry name" value="FAD/NAD(P)-BINDING OXIDOREDUCTASE FAMILY PROTEIN"/>
    <property type="match status" value="1"/>
</dbReference>
<sequence>MEKMEDVVIAGAGIAGLATAVALKRFGVQALVLERSQELRATGAALTLFPNAWLALDALGVSHKLTAINSPLVKGCVTNVSTGDVQQLLFPVTNKGSSEQGIRTIHRKALLEALAEELPTDSIRFSSKVAAIENQENGGGAAIVVVSLEDGTTIKSKVLIGCDGVHSVVARWLGLSEPVHSGRSGVRGLAVFPEGHGYKQEVQQFVDEGKRAGFMPLNDKELYWFLVCNGENMTVEPEQIQREVLDKHAEKFPSAFLDVVQHTDLSTLTWAPLMLRPPWGIVFGNLNKGNITVAGDAMHPMTPDLGQGGGSSLEDAVVLGRHIGISVIENGGLIVPRDVAKAIDDYVKERRWRAIWLVTGSFLSGWIQQGGARWWMKFLRDRVYYKYASGGIARLVRYDCGKLPATSSGEINCSSKED</sequence>
<dbReference type="PRINTS" id="PR00420">
    <property type="entry name" value="RNGMNOXGNASE"/>
</dbReference>
<dbReference type="Gene3D" id="3.50.50.60">
    <property type="entry name" value="FAD/NAD(P)-binding domain"/>
    <property type="match status" value="1"/>
</dbReference>
<keyword evidence="6" id="KW-1185">Reference proteome</keyword>
<evidence type="ECO:0000313" key="5">
    <source>
        <dbReference type="EMBL" id="CAK7328529.1"/>
    </source>
</evidence>
<dbReference type="EMBL" id="CAWUPB010000893">
    <property type="protein sequence ID" value="CAK7328529.1"/>
    <property type="molecule type" value="Genomic_DNA"/>
</dbReference>
<dbReference type="InterPro" id="IPR036188">
    <property type="entry name" value="FAD/NAD-bd_sf"/>
</dbReference>
<evidence type="ECO:0000256" key="2">
    <source>
        <dbReference type="ARBA" id="ARBA00023033"/>
    </source>
</evidence>
<keyword evidence="1" id="KW-0560">Oxidoreductase</keyword>
<accession>A0AAV1R6U2</accession>
<comment type="caution">
    <text evidence="5">The sequence shown here is derived from an EMBL/GenBank/DDBJ whole genome shotgun (WGS) entry which is preliminary data.</text>
</comment>
<dbReference type="InterPro" id="IPR002938">
    <property type="entry name" value="FAD-bd"/>
</dbReference>
<feature type="domain" description="FAD-binding" evidence="4">
    <location>
        <begin position="6"/>
        <end position="325"/>
    </location>
</feature>
<dbReference type="SUPFAM" id="SSF51905">
    <property type="entry name" value="FAD/NAD(P)-binding domain"/>
    <property type="match status" value="1"/>
</dbReference>
<proteinExistence type="inferred from homology"/>
<dbReference type="GO" id="GO:0004497">
    <property type="term" value="F:monooxygenase activity"/>
    <property type="evidence" value="ECO:0007669"/>
    <property type="project" value="UniProtKB-KW"/>
</dbReference>
<comment type="similarity">
    <text evidence="3">Belongs to the 3-hydroxybenzoate 6-hydroxylase family.</text>
</comment>